<feature type="chain" id="PRO_5045293471" description="Legume lectin domain-containing protein" evidence="3">
    <location>
        <begin position="29"/>
        <end position="286"/>
    </location>
</feature>
<evidence type="ECO:0000256" key="1">
    <source>
        <dbReference type="ARBA" id="ARBA00007606"/>
    </source>
</evidence>
<evidence type="ECO:0000256" key="3">
    <source>
        <dbReference type="SAM" id="SignalP"/>
    </source>
</evidence>
<evidence type="ECO:0000259" key="4">
    <source>
        <dbReference type="Pfam" id="PF00139"/>
    </source>
</evidence>
<feature type="domain" description="Legume lectin" evidence="4">
    <location>
        <begin position="31"/>
        <end position="273"/>
    </location>
</feature>
<dbReference type="SUPFAM" id="SSF49899">
    <property type="entry name" value="Concanavalin A-like lectins/glucanases"/>
    <property type="match status" value="1"/>
</dbReference>
<sequence>MATISTKNLLPPFFFIAIFLTLLNIAASTDSTSFSFINFAPDERNLILQGDAEISPIDNEVKLTKTTFAGDGVANSVGRILHSAHVRLWEQETNRLANFETQFSFNLTSSRRYPADGLAFFIAPSDTTIPADSTGGRLGLFSPSNALNTSSASQVIAVEFDTFMDGDSNPWDPNYRHIGIDVDSIESSAVTRWERREGVVLNVLISYNPNTKTLSVVATYPDGERYELSHVVDVRTVLPEWVRVGFSASTGLQYQAHNLMSWSFTSSLLYTAQNKENEFIKLAHAA</sequence>
<reference evidence="5 6" key="1">
    <citation type="journal article" date="2023" name="Plants (Basel)">
        <title>Bridging the Gap: Combining Genomics and Transcriptomics Approaches to Understand Stylosanthes scabra, an Orphan Legume from the Brazilian Caatinga.</title>
        <authorList>
            <person name="Ferreira-Neto J.R.C."/>
            <person name="da Silva M.D."/>
            <person name="Binneck E."/>
            <person name="de Melo N.F."/>
            <person name="da Silva R.H."/>
            <person name="de Melo A.L.T.M."/>
            <person name="Pandolfi V."/>
            <person name="Bustamante F.O."/>
            <person name="Brasileiro-Vidal A.C."/>
            <person name="Benko-Iseppon A.M."/>
        </authorList>
    </citation>
    <scope>NUCLEOTIDE SEQUENCE [LARGE SCALE GENOMIC DNA]</scope>
    <source>
        <tissue evidence="5">Leaves</tissue>
    </source>
</reference>
<gene>
    <name evidence="5" type="ORF">PIB30_062104</name>
</gene>
<dbReference type="InterPro" id="IPR019825">
    <property type="entry name" value="Lectin_legB_Mn/Ca_BS"/>
</dbReference>
<dbReference type="CDD" id="cd06899">
    <property type="entry name" value="lectin_legume_LecRK_Arcelin_ConA"/>
    <property type="match status" value="1"/>
</dbReference>
<evidence type="ECO:0000313" key="6">
    <source>
        <dbReference type="Proteomes" id="UP001341840"/>
    </source>
</evidence>
<dbReference type="PANTHER" id="PTHR32401:SF47">
    <property type="entry name" value="LEGUME LECTIN DOMAIN-CONTAINING PROTEIN"/>
    <property type="match status" value="1"/>
</dbReference>
<organism evidence="5 6">
    <name type="scientific">Stylosanthes scabra</name>
    <dbReference type="NCBI Taxonomy" id="79078"/>
    <lineage>
        <taxon>Eukaryota</taxon>
        <taxon>Viridiplantae</taxon>
        <taxon>Streptophyta</taxon>
        <taxon>Embryophyta</taxon>
        <taxon>Tracheophyta</taxon>
        <taxon>Spermatophyta</taxon>
        <taxon>Magnoliopsida</taxon>
        <taxon>eudicotyledons</taxon>
        <taxon>Gunneridae</taxon>
        <taxon>Pentapetalae</taxon>
        <taxon>rosids</taxon>
        <taxon>fabids</taxon>
        <taxon>Fabales</taxon>
        <taxon>Fabaceae</taxon>
        <taxon>Papilionoideae</taxon>
        <taxon>50 kb inversion clade</taxon>
        <taxon>dalbergioids sensu lato</taxon>
        <taxon>Dalbergieae</taxon>
        <taxon>Pterocarpus clade</taxon>
        <taxon>Stylosanthes</taxon>
    </lineage>
</organism>
<dbReference type="PIRSF" id="PIRSF002690">
    <property type="entry name" value="L-type_lectin_plant"/>
    <property type="match status" value="1"/>
</dbReference>
<evidence type="ECO:0000313" key="5">
    <source>
        <dbReference type="EMBL" id="MED6137133.1"/>
    </source>
</evidence>
<keyword evidence="6" id="KW-1185">Reference proteome</keyword>
<dbReference type="PANTHER" id="PTHR32401">
    <property type="entry name" value="CONCANAVALIN A-LIKE LECTIN FAMILY PROTEIN"/>
    <property type="match status" value="1"/>
</dbReference>
<evidence type="ECO:0000256" key="2">
    <source>
        <dbReference type="ARBA" id="ARBA00022734"/>
    </source>
</evidence>
<proteinExistence type="inferred from homology"/>
<dbReference type="Proteomes" id="UP001341840">
    <property type="component" value="Unassembled WGS sequence"/>
</dbReference>
<dbReference type="PROSITE" id="PS00308">
    <property type="entry name" value="LECTIN_LEGUME_ALPHA"/>
    <property type="match status" value="1"/>
</dbReference>
<dbReference type="Pfam" id="PF00139">
    <property type="entry name" value="Lectin_legB"/>
    <property type="match status" value="1"/>
</dbReference>
<dbReference type="InterPro" id="IPR013320">
    <property type="entry name" value="ConA-like_dom_sf"/>
</dbReference>
<feature type="signal peptide" evidence="3">
    <location>
        <begin position="1"/>
        <end position="28"/>
    </location>
</feature>
<protein>
    <recommendedName>
        <fullName evidence="4">Legume lectin domain-containing protein</fullName>
    </recommendedName>
</protein>
<dbReference type="InterPro" id="IPR000985">
    <property type="entry name" value="Lectin_LegA_CS"/>
</dbReference>
<dbReference type="InterPro" id="IPR016363">
    <property type="entry name" value="L-lectin"/>
</dbReference>
<name>A0ABU6SMH6_9FABA</name>
<dbReference type="InterPro" id="IPR001220">
    <property type="entry name" value="Legume_lectin_dom"/>
</dbReference>
<comment type="caution">
    <text evidence="5">The sequence shown here is derived from an EMBL/GenBank/DDBJ whole genome shotgun (WGS) entry which is preliminary data.</text>
</comment>
<dbReference type="InterPro" id="IPR050258">
    <property type="entry name" value="Leguminous_Lectin"/>
</dbReference>
<dbReference type="Gene3D" id="2.60.120.200">
    <property type="match status" value="1"/>
</dbReference>
<accession>A0ABU6SMH6</accession>
<dbReference type="EMBL" id="JASCZI010060987">
    <property type="protein sequence ID" value="MED6137133.1"/>
    <property type="molecule type" value="Genomic_DNA"/>
</dbReference>
<dbReference type="PROSITE" id="PS00307">
    <property type="entry name" value="LECTIN_LEGUME_BETA"/>
    <property type="match status" value="1"/>
</dbReference>
<comment type="similarity">
    <text evidence="1">Belongs to the leguminous lectin family.</text>
</comment>
<keyword evidence="2" id="KW-0430">Lectin</keyword>
<keyword evidence="3" id="KW-0732">Signal</keyword>